<keyword evidence="6" id="KW-1185">Reference proteome</keyword>
<dbReference type="AlphaFoldDB" id="A0AAV4VLD4"/>
<keyword evidence="3" id="KW-0732">Signal</keyword>
<evidence type="ECO:0000313" key="6">
    <source>
        <dbReference type="Proteomes" id="UP001054945"/>
    </source>
</evidence>
<dbReference type="EMBL" id="BPLR01014744">
    <property type="protein sequence ID" value="GIY71037.1"/>
    <property type="molecule type" value="Genomic_DNA"/>
</dbReference>
<organism evidence="5 6">
    <name type="scientific">Caerostris extrusa</name>
    <name type="common">Bark spider</name>
    <name type="synonym">Caerostris bankana</name>
    <dbReference type="NCBI Taxonomy" id="172846"/>
    <lineage>
        <taxon>Eukaryota</taxon>
        <taxon>Metazoa</taxon>
        <taxon>Ecdysozoa</taxon>
        <taxon>Arthropoda</taxon>
        <taxon>Chelicerata</taxon>
        <taxon>Arachnida</taxon>
        <taxon>Araneae</taxon>
        <taxon>Araneomorphae</taxon>
        <taxon>Entelegynae</taxon>
        <taxon>Araneoidea</taxon>
        <taxon>Araneidae</taxon>
        <taxon>Caerostris</taxon>
    </lineage>
</organism>
<evidence type="ECO:0000256" key="2">
    <source>
        <dbReference type="ARBA" id="ARBA00022525"/>
    </source>
</evidence>
<accession>A0AAV4VLD4</accession>
<feature type="signal peptide" evidence="3">
    <location>
        <begin position="1"/>
        <end position="19"/>
    </location>
</feature>
<evidence type="ECO:0000256" key="3">
    <source>
        <dbReference type="SAM" id="SignalP"/>
    </source>
</evidence>
<dbReference type="Proteomes" id="UP001054945">
    <property type="component" value="Unassembled WGS sequence"/>
</dbReference>
<proteinExistence type="predicted"/>
<feature type="chain" id="PRO_5043663338" evidence="3">
    <location>
        <begin position="20"/>
        <end position="104"/>
    </location>
</feature>
<comment type="subcellular location">
    <subcellularLocation>
        <location evidence="1">Secreted</location>
    </subcellularLocation>
</comment>
<dbReference type="SMART" id="SM01318">
    <property type="entry name" value="SVWC"/>
    <property type="match status" value="1"/>
</dbReference>
<name>A0AAV4VLD4_CAEEX</name>
<evidence type="ECO:0000259" key="4">
    <source>
        <dbReference type="SMART" id="SM01318"/>
    </source>
</evidence>
<keyword evidence="2" id="KW-0964">Secreted</keyword>
<sequence length="104" mass="11207">MTPCYLLLLALLVLGTADAYVYQGPIDTSNGYCEGDYGRIPVGETGYDDLACERITCSQGWMNAAGCGTASINMPGCRLVRGTGHYPDCCPTHVRCDDEDNETE</sequence>
<evidence type="ECO:0000313" key="5">
    <source>
        <dbReference type="EMBL" id="GIY71037.1"/>
    </source>
</evidence>
<dbReference type="InterPro" id="IPR029277">
    <property type="entry name" value="SVWC_dom"/>
</dbReference>
<dbReference type="GO" id="GO:0005576">
    <property type="term" value="C:extracellular region"/>
    <property type="evidence" value="ECO:0007669"/>
    <property type="project" value="UniProtKB-SubCell"/>
</dbReference>
<evidence type="ECO:0000256" key="1">
    <source>
        <dbReference type="ARBA" id="ARBA00004613"/>
    </source>
</evidence>
<feature type="domain" description="Single" evidence="4">
    <location>
        <begin position="33"/>
        <end position="96"/>
    </location>
</feature>
<dbReference type="Pfam" id="PF15430">
    <property type="entry name" value="SVWC"/>
    <property type="match status" value="1"/>
</dbReference>
<protein>
    <submittedName>
        <fullName evidence="5">SVWC domain-containing protein</fullName>
    </submittedName>
</protein>
<reference evidence="5 6" key="1">
    <citation type="submission" date="2021-06" db="EMBL/GenBank/DDBJ databases">
        <title>Caerostris extrusa draft genome.</title>
        <authorList>
            <person name="Kono N."/>
            <person name="Arakawa K."/>
        </authorList>
    </citation>
    <scope>NUCLEOTIDE SEQUENCE [LARGE SCALE GENOMIC DNA]</scope>
</reference>
<comment type="caution">
    <text evidence="5">The sequence shown here is derived from an EMBL/GenBank/DDBJ whole genome shotgun (WGS) entry which is preliminary data.</text>
</comment>
<gene>
    <name evidence="5" type="primary">AVEN_267295_1</name>
    <name evidence="5" type="ORF">CEXT_277921</name>
</gene>